<sequence length="332" mass="35380">MVSENVLFPGLELFVTLLVEAMGGILEKNLMVKNNHSSWEEASIAGSSTFPHKEKAEQTRATSKMVYRVVGPKSKKKEGEVADELFKAARDAGAEVDEGGVGGTSSDLTSFSGGGHRLGDNLGGTERVNATPSAEPTTVPVTMTAYENGFQLNDGELRSFDDPANAAFLNDIARGRIPRELTLQYPGKEIDMKMVRMPGNYEPPKVVVFGGSGSRLGAVVPSVVSNTSPVLSKQDAESALKAAQESLIVDESQPITNIQIRLPDGNRVVARFNQSATVSELRAFVASAYPSLAFSPFQLRTSFPNAVIEDESKTLQGASLLNSVVLVSITSG</sequence>
<dbReference type="GO" id="GO:0043161">
    <property type="term" value="P:proteasome-mediated ubiquitin-dependent protein catabolic process"/>
    <property type="evidence" value="ECO:0000318"/>
    <property type="project" value="GO_Central"/>
</dbReference>
<dbReference type="PROSITE" id="PS51399">
    <property type="entry name" value="SEP"/>
    <property type="match status" value="1"/>
</dbReference>
<dbReference type="GO" id="GO:0043130">
    <property type="term" value="F:ubiquitin binding"/>
    <property type="evidence" value="ECO:0000318"/>
    <property type="project" value="GO_Central"/>
</dbReference>
<dbReference type="InterPro" id="IPR001012">
    <property type="entry name" value="UBX_dom"/>
</dbReference>
<evidence type="ECO:0000313" key="1">
    <source>
        <dbReference type="EnsemblMetazoa" id="PPA13900.1"/>
    </source>
</evidence>
<dbReference type="Pfam" id="PF00789">
    <property type="entry name" value="UBX"/>
    <property type="match status" value="1"/>
</dbReference>
<dbReference type="InterPro" id="IPR012989">
    <property type="entry name" value="SEP_domain"/>
</dbReference>
<dbReference type="EnsemblMetazoa" id="PPA13900.1">
    <property type="protein sequence ID" value="PPA13900.1"/>
    <property type="gene ID" value="WBGene00103454"/>
</dbReference>
<dbReference type="GO" id="GO:0005634">
    <property type="term" value="C:nucleus"/>
    <property type="evidence" value="ECO:0000318"/>
    <property type="project" value="GO_Central"/>
</dbReference>
<dbReference type="SUPFAM" id="SSF102848">
    <property type="entry name" value="NSFL1 (p97 ATPase) cofactor p47, SEP domain"/>
    <property type="match status" value="1"/>
</dbReference>
<dbReference type="AlphaFoldDB" id="A0A2A6BYS2"/>
<gene>
    <name evidence="1" type="primary">WBGene00103454</name>
</gene>
<protein>
    <submittedName>
        <fullName evidence="1">Ubxn-2</fullName>
    </submittedName>
</protein>
<accession>A0A2A6BYS2</accession>
<accession>A0A8R1YCI5</accession>
<dbReference type="GO" id="GO:0000045">
    <property type="term" value="P:autophagosome assembly"/>
    <property type="evidence" value="ECO:0000318"/>
    <property type="project" value="GO_Central"/>
</dbReference>
<name>A0A2A6BYS2_PRIPA</name>
<dbReference type="PANTHER" id="PTHR23333">
    <property type="entry name" value="UBX DOMAIN CONTAINING PROTEIN"/>
    <property type="match status" value="1"/>
</dbReference>
<organism evidence="1 2">
    <name type="scientific">Pristionchus pacificus</name>
    <name type="common">Parasitic nematode worm</name>
    <dbReference type="NCBI Taxonomy" id="54126"/>
    <lineage>
        <taxon>Eukaryota</taxon>
        <taxon>Metazoa</taxon>
        <taxon>Ecdysozoa</taxon>
        <taxon>Nematoda</taxon>
        <taxon>Chromadorea</taxon>
        <taxon>Rhabditida</taxon>
        <taxon>Rhabditina</taxon>
        <taxon>Diplogasteromorpha</taxon>
        <taxon>Diplogasteroidea</taxon>
        <taxon>Neodiplogasteridae</taxon>
        <taxon>Pristionchus</taxon>
    </lineage>
</organism>
<dbReference type="Gene3D" id="3.10.20.90">
    <property type="entry name" value="Phosphatidylinositol 3-kinase Catalytic Subunit, Chain A, domain 1"/>
    <property type="match status" value="1"/>
</dbReference>
<dbReference type="SMART" id="SM00553">
    <property type="entry name" value="SEP"/>
    <property type="match status" value="1"/>
</dbReference>
<dbReference type="OrthoDB" id="274641at2759"/>
<proteinExistence type="predicted"/>
<dbReference type="InterPro" id="IPR029071">
    <property type="entry name" value="Ubiquitin-like_domsf"/>
</dbReference>
<dbReference type="Gene3D" id="3.30.420.210">
    <property type="entry name" value="SEP domain"/>
    <property type="match status" value="1"/>
</dbReference>
<dbReference type="GO" id="GO:0005829">
    <property type="term" value="C:cytosol"/>
    <property type="evidence" value="ECO:0000318"/>
    <property type="project" value="GO_Central"/>
</dbReference>
<dbReference type="SUPFAM" id="SSF54236">
    <property type="entry name" value="Ubiquitin-like"/>
    <property type="match status" value="1"/>
</dbReference>
<dbReference type="SMART" id="SM00166">
    <property type="entry name" value="UBX"/>
    <property type="match status" value="1"/>
</dbReference>
<dbReference type="GO" id="GO:0061025">
    <property type="term" value="P:membrane fusion"/>
    <property type="evidence" value="ECO:0000318"/>
    <property type="project" value="GO_Central"/>
</dbReference>
<dbReference type="PROSITE" id="PS50033">
    <property type="entry name" value="UBX"/>
    <property type="match status" value="1"/>
</dbReference>
<dbReference type="GO" id="GO:0007030">
    <property type="term" value="P:Golgi organization"/>
    <property type="evidence" value="ECO:0000318"/>
    <property type="project" value="GO_Central"/>
</dbReference>
<dbReference type="InterPro" id="IPR036241">
    <property type="entry name" value="NSFL1C_SEP_dom_sf"/>
</dbReference>
<dbReference type="PANTHER" id="PTHR23333:SF20">
    <property type="entry name" value="NSFL1 COFACTOR P47"/>
    <property type="match status" value="1"/>
</dbReference>
<dbReference type="Proteomes" id="UP000005239">
    <property type="component" value="Unassembled WGS sequence"/>
</dbReference>
<dbReference type="Pfam" id="PF08059">
    <property type="entry name" value="SEP"/>
    <property type="match status" value="1"/>
</dbReference>
<keyword evidence="2" id="KW-1185">Reference proteome</keyword>
<evidence type="ECO:0000313" key="2">
    <source>
        <dbReference type="Proteomes" id="UP000005239"/>
    </source>
</evidence>
<dbReference type="GO" id="GO:0031468">
    <property type="term" value="P:nuclear membrane reassembly"/>
    <property type="evidence" value="ECO:0000318"/>
    <property type="project" value="GO_Central"/>
</dbReference>
<reference evidence="1" key="2">
    <citation type="submission" date="2022-06" db="UniProtKB">
        <authorList>
            <consortium name="EnsemblMetazoa"/>
        </authorList>
    </citation>
    <scope>IDENTIFICATION</scope>
    <source>
        <strain evidence="1">PS312</strain>
    </source>
</reference>
<reference evidence="2" key="1">
    <citation type="journal article" date="2008" name="Nat. Genet.">
        <title>The Pristionchus pacificus genome provides a unique perspective on nematode lifestyle and parasitism.</title>
        <authorList>
            <person name="Dieterich C."/>
            <person name="Clifton S.W."/>
            <person name="Schuster L.N."/>
            <person name="Chinwalla A."/>
            <person name="Delehaunty K."/>
            <person name="Dinkelacker I."/>
            <person name="Fulton L."/>
            <person name="Fulton R."/>
            <person name="Godfrey J."/>
            <person name="Minx P."/>
            <person name="Mitreva M."/>
            <person name="Roeseler W."/>
            <person name="Tian H."/>
            <person name="Witte H."/>
            <person name="Yang S.P."/>
            <person name="Wilson R.K."/>
            <person name="Sommer R.J."/>
        </authorList>
    </citation>
    <scope>NUCLEOTIDE SEQUENCE [LARGE SCALE GENOMIC DNA]</scope>
    <source>
        <strain evidence="2">PS312</strain>
    </source>
</reference>